<protein>
    <recommendedName>
        <fullName evidence="7">ESAT-6 protein secretion system EspG family protein</fullName>
    </recommendedName>
</protein>
<evidence type="ECO:0000256" key="4">
    <source>
        <dbReference type="ARBA" id="ARBA00023186"/>
    </source>
</evidence>
<dbReference type="Proteomes" id="UP000552097">
    <property type="component" value="Unassembled WGS sequence"/>
</dbReference>
<evidence type="ECO:0000256" key="1">
    <source>
        <dbReference type="ARBA" id="ARBA00004496"/>
    </source>
</evidence>
<sequence>MIAPDFVLSAREFDILWDGLGLGPKPYPLDVPSVGRTLAERAEAAEQVYRDLAERGLVTGREPDERLAGQLRLLARHDVSVDAVGHIDGPLRAVAAGDGQHGVLAAFGEDQLWLVGIRPTALAASIVAVLPTNQAGPGRSLSVPYQAMAAAVKPTTDDDPHAFASTDDEHARITMVKAGLSTRDAAELAELAGDRRAGGQFGVSHRQRRSPVVVTWFDTLRGRYLGVRDGEWVSFTPADNDRLTARIDRTLNEVTP</sequence>
<accession>A0A7W9HIU0</accession>
<evidence type="ECO:0000256" key="3">
    <source>
        <dbReference type="ARBA" id="ARBA00022490"/>
    </source>
</evidence>
<reference evidence="5 6" key="1">
    <citation type="submission" date="2020-08" db="EMBL/GenBank/DDBJ databases">
        <title>Sequencing the genomes of 1000 actinobacteria strains.</title>
        <authorList>
            <person name="Klenk H.-P."/>
        </authorList>
    </citation>
    <scope>NUCLEOTIDE SEQUENCE [LARGE SCALE GENOMIC DNA]</scope>
    <source>
        <strain evidence="5 6">DSM 45486</strain>
    </source>
</reference>
<keyword evidence="3" id="KW-0963">Cytoplasm</keyword>
<dbReference type="RefSeq" id="WP_184920248.1">
    <property type="nucleotide sequence ID" value="NZ_JACHMO010000001.1"/>
</dbReference>
<gene>
    <name evidence="5" type="ORF">F4560_002875</name>
</gene>
<evidence type="ECO:0000256" key="2">
    <source>
        <dbReference type="ARBA" id="ARBA00006411"/>
    </source>
</evidence>
<evidence type="ECO:0000313" key="6">
    <source>
        <dbReference type="Proteomes" id="UP000552097"/>
    </source>
</evidence>
<comment type="subcellular location">
    <subcellularLocation>
        <location evidence="1">Cytoplasm</location>
    </subcellularLocation>
</comment>
<keyword evidence="6" id="KW-1185">Reference proteome</keyword>
<evidence type="ECO:0008006" key="7">
    <source>
        <dbReference type="Google" id="ProtNLM"/>
    </source>
</evidence>
<dbReference type="InterPro" id="IPR025734">
    <property type="entry name" value="EspG"/>
</dbReference>
<keyword evidence="4" id="KW-0143">Chaperone</keyword>
<comment type="similarity">
    <text evidence="2">Belongs to the EspG family.</text>
</comment>
<dbReference type="AlphaFoldDB" id="A0A7W9HIU0"/>
<name>A0A7W9HIU0_9PSEU</name>
<dbReference type="EMBL" id="JACHMO010000001">
    <property type="protein sequence ID" value="MBB5803107.1"/>
    <property type="molecule type" value="Genomic_DNA"/>
</dbReference>
<dbReference type="Pfam" id="PF14011">
    <property type="entry name" value="ESX-1_EspG"/>
    <property type="match status" value="1"/>
</dbReference>
<evidence type="ECO:0000313" key="5">
    <source>
        <dbReference type="EMBL" id="MBB5803107.1"/>
    </source>
</evidence>
<proteinExistence type="inferred from homology"/>
<comment type="caution">
    <text evidence="5">The sequence shown here is derived from an EMBL/GenBank/DDBJ whole genome shotgun (WGS) entry which is preliminary data.</text>
</comment>
<organism evidence="5 6">
    <name type="scientific">Saccharothrix ecbatanensis</name>
    <dbReference type="NCBI Taxonomy" id="1105145"/>
    <lineage>
        <taxon>Bacteria</taxon>
        <taxon>Bacillati</taxon>
        <taxon>Actinomycetota</taxon>
        <taxon>Actinomycetes</taxon>
        <taxon>Pseudonocardiales</taxon>
        <taxon>Pseudonocardiaceae</taxon>
        <taxon>Saccharothrix</taxon>
    </lineage>
</organism>